<dbReference type="InterPro" id="IPR032465">
    <property type="entry name" value="ACMSD"/>
</dbReference>
<evidence type="ECO:0000259" key="2">
    <source>
        <dbReference type="Pfam" id="PF04909"/>
    </source>
</evidence>
<dbReference type="SUPFAM" id="SSF51556">
    <property type="entry name" value="Metallo-dependent hydrolases"/>
    <property type="match status" value="1"/>
</dbReference>
<proteinExistence type="predicted"/>
<dbReference type="GO" id="GO:0016831">
    <property type="term" value="F:carboxy-lyase activity"/>
    <property type="evidence" value="ECO:0007669"/>
    <property type="project" value="InterPro"/>
</dbReference>
<name>A0A2A4YQS5_9PROT</name>
<keyword evidence="1" id="KW-0456">Lyase</keyword>
<feature type="domain" description="Amidohydrolase-related" evidence="2">
    <location>
        <begin position="22"/>
        <end position="358"/>
    </location>
</feature>
<gene>
    <name evidence="3" type="ORF">COB13_17215</name>
</gene>
<reference key="1">
    <citation type="submission" date="2017-08" db="EMBL/GenBank/DDBJ databases">
        <title>A dynamic microbial community with high functional redundancy inhabits the cold, oxic subseafloor aquifer.</title>
        <authorList>
            <person name="Tully B.J."/>
            <person name="Wheat C.G."/>
            <person name="Glazer B.T."/>
            <person name="Huber J.A."/>
        </authorList>
    </citation>
    <scope>NUCLEOTIDE SEQUENCE [LARGE SCALE GENOMIC DNA]</scope>
</reference>
<dbReference type="Gene3D" id="3.20.20.140">
    <property type="entry name" value="Metal-dependent hydrolases"/>
    <property type="match status" value="1"/>
</dbReference>
<reference evidence="3" key="2">
    <citation type="journal article" date="2018" name="ISME J.">
        <title>A dynamic microbial community with high functional redundancy inhabits the cold, oxic subseafloor aquifer.</title>
        <authorList>
            <person name="Tully B.J."/>
            <person name="Wheat C.G."/>
            <person name="Glazer B.T."/>
            <person name="Huber J.A."/>
        </authorList>
    </citation>
    <scope>NUCLEOTIDE SEQUENCE</scope>
    <source>
        <strain evidence="3">NORP83</strain>
    </source>
</reference>
<dbReference type="EMBL" id="NVUS01000040">
    <property type="protein sequence ID" value="PCI96675.1"/>
    <property type="molecule type" value="Genomic_DNA"/>
</dbReference>
<dbReference type="AlphaFoldDB" id="A0A2A4YQS5"/>
<dbReference type="GO" id="GO:0005737">
    <property type="term" value="C:cytoplasm"/>
    <property type="evidence" value="ECO:0007669"/>
    <property type="project" value="TreeGrafter"/>
</dbReference>
<evidence type="ECO:0000256" key="1">
    <source>
        <dbReference type="ARBA" id="ARBA00023239"/>
    </source>
</evidence>
<dbReference type="InterPro" id="IPR006680">
    <property type="entry name" value="Amidohydro-rel"/>
</dbReference>
<accession>A0A2A4YQS5</accession>
<dbReference type="Pfam" id="PF04909">
    <property type="entry name" value="Amidohydro_2"/>
    <property type="match status" value="1"/>
</dbReference>
<dbReference type="PANTHER" id="PTHR21240">
    <property type="entry name" value="2-AMINO-3-CARBOXYLMUCONATE-6-SEMIALDEHYDE DECARBOXYLASE"/>
    <property type="match status" value="1"/>
</dbReference>
<dbReference type="PANTHER" id="PTHR21240:SF28">
    <property type="entry name" value="ISO-OROTATE DECARBOXYLASE (EUROFUNG)"/>
    <property type="match status" value="1"/>
</dbReference>
<keyword evidence="3" id="KW-0378">Hydrolase</keyword>
<evidence type="ECO:0000313" key="3">
    <source>
        <dbReference type="EMBL" id="PCI96675.1"/>
    </source>
</evidence>
<organism evidence="3">
    <name type="scientific">OCS116 cluster bacterium</name>
    <dbReference type="NCBI Taxonomy" id="2030921"/>
    <lineage>
        <taxon>Bacteria</taxon>
        <taxon>Pseudomonadati</taxon>
        <taxon>Pseudomonadota</taxon>
        <taxon>Alphaproteobacteria</taxon>
        <taxon>OCS116 cluster</taxon>
    </lineage>
</organism>
<dbReference type="GO" id="GO:0019748">
    <property type="term" value="P:secondary metabolic process"/>
    <property type="evidence" value="ECO:0007669"/>
    <property type="project" value="TreeGrafter"/>
</dbReference>
<protein>
    <submittedName>
        <fullName evidence="3">Hydrolase</fullName>
    </submittedName>
</protein>
<comment type="caution">
    <text evidence="3">The sequence shown here is derived from an EMBL/GenBank/DDBJ whole genome shotgun (WGS) entry which is preliminary data.</text>
</comment>
<dbReference type="GO" id="GO:0016787">
    <property type="term" value="F:hydrolase activity"/>
    <property type="evidence" value="ECO:0007669"/>
    <property type="project" value="UniProtKB-KW"/>
</dbReference>
<sequence length="362" mass="40190">MTKTADLSIDTKNPIIGIGAIDCDVHIKSPNTADLTPYLDDYWKEMFPYRSIDEMELTSAPHQSKHYSRKGTTGGGAQSVDELVKNVLDPLQLDAAIINVVNAVQAIYDPYMATAMCQAVNRWVAAEWLDKEPRLRASLLIPFQAPEEAVKEIQKYADDHRFVQILAITGGENPLGKRMYWPIYKAACDAGMALSIHPGNIYRHSPTASGFPSYLVEQQVTWAQGFSSQMSSLLAEGVMNEYSDMKIVMAETGVSWLFGASWRMAKDWRGVRGEIPWIKESPEKIIERSIRMTIAPFDGPPNPEDGKTLIDCIGSADMLLYASDYPHNYTSELGAWPAALPQDLARAIGVDNALATYPRLKV</sequence>
<dbReference type="InterPro" id="IPR032466">
    <property type="entry name" value="Metal_Hydrolase"/>
</dbReference>